<organism evidence="2 3">
    <name type="scientific">Dunaliella salina</name>
    <name type="common">Green alga</name>
    <name type="synonym">Protococcus salinus</name>
    <dbReference type="NCBI Taxonomy" id="3046"/>
    <lineage>
        <taxon>Eukaryota</taxon>
        <taxon>Viridiplantae</taxon>
        <taxon>Chlorophyta</taxon>
        <taxon>core chlorophytes</taxon>
        <taxon>Chlorophyceae</taxon>
        <taxon>CS clade</taxon>
        <taxon>Chlamydomonadales</taxon>
        <taxon>Dunaliellaceae</taxon>
        <taxon>Dunaliella</taxon>
    </lineage>
</organism>
<evidence type="ECO:0000313" key="2">
    <source>
        <dbReference type="EMBL" id="KAF5828029.1"/>
    </source>
</evidence>
<accession>A0ABQ7G096</accession>
<sequence length="191" mass="19851">PADLKFPAVAPAEGGKGRAAAGAPAPPPRPSLPAIPQAHMCLYPPGDVRVGLVPGQVHHPAVPQLAATVPQHAAAVPQYAAAVSQHAVVEAPQLPASPQQPPPPPPVQEPEDMAMSPMAVSPMYEPPPLPPSVTTPPPPPPGEPAMWMPPQVQNVQSLLCRYKCLHRCASDLPRNASPNIKCSFRESANGS</sequence>
<protein>
    <submittedName>
        <fullName evidence="2">Uncharacterized protein</fullName>
    </submittedName>
</protein>
<feature type="non-terminal residue" evidence="2">
    <location>
        <position position="1"/>
    </location>
</feature>
<feature type="compositionally biased region" description="Pro residues" evidence="1">
    <location>
        <begin position="98"/>
        <end position="108"/>
    </location>
</feature>
<gene>
    <name evidence="2" type="ORF">DUNSADRAFT_18348</name>
</gene>
<feature type="compositionally biased region" description="Pro residues" evidence="1">
    <location>
        <begin position="24"/>
        <end position="33"/>
    </location>
</feature>
<feature type="region of interest" description="Disordered" evidence="1">
    <location>
        <begin position="92"/>
        <end position="148"/>
    </location>
</feature>
<keyword evidence="3" id="KW-1185">Reference proteome</keyword>
<feature type="region of interest" description="Disordered" evidence="1">
    <location>
        <begin position="1"/>
        <end position="36"/>
    </location>
</feature>
<evidence type="ECO:0000256" key="1">
    <source>
        <dbReference type="SAM" id="MobiDB-lite"/>
    </source>
</evidence>
<dbReference type="EMBL" id="MU070376">
    <property type="protein sequence ID" value="KAF5828029.1"/>
    <property type="molecule type" value="Genomic_DNA"/>
</dbReference>
<dbReference type="Proteomes" id="UP000815325">
    <property type="component" value="Unassembled WGS sequence"/>
</dbReference>
<feature type="compositionally biased region" description="Pro residues" evidence="1">
    <location>
        <begin position="124"/>
        <end position="143"/>
    </location>
</feature>
<evidence type="ECO:0000313" key="3">
    <source>
        <dbReference type="Proteomes" id="UP000815325"/>
    </source>
</evidence>
<comment type="caution">
    <text evidence="2">The sequence shown here is derived from an EMBL/GenBank/DDBJ whole genome shotgun (WGS) entry which is preliminary data.</text>
</comment>
<feature type="compositionally biased region" description="Low complexity" evidence="1">
    <location>
        <begin position="10"/>
        <end position="23"/>
    </location>
</feature>
<proteinExistence type="predicted"/>
<reference evidence="2" key="1">
    <citation type="submission" date="2017-08" db="EMBL/GenBank/DDBJ databases">
        <authorList>
            <person name="Polle J.E."/>
            <person name="Barry K."/>
            <person name="Cushman J."/>
            <person name="Schmutz J."/>
            <person name="Tran D."/>
            <person name="Hathwaick L.T."/>
            <person name="Yim W.C."/>
            <person name="Jenkins J."/>
            <person name="Mckie-Krisberg Z.M."/>
            <person name="Prochnik S."/>
            <person name="Lindquist E."/>
            <person name="Dockter R.B."/>
            <person name="Adam C."/>
            <person name="Molina H."/>
            <person name="Bunkerborg J."/>
            <person name="Jin E."/>
            <person name="Buchheim M."/>
            <person name="Magnuson J."/>
        </authorList>
    </citation>
    <scope>NUCLEOTIDE SEQUENCE</scope>
    <source>
        <strain evidence="2">CCAP 19/18</strain>
    </source>
</reference>
<name>A0ABQ7G096_DUNSA</name>